<keyword evidence="2" id="KW-1185">Reference proteome</keyword>
<proteinExistence type="predicted"/>
<accession>A0A4Y2PD82</accession>
<evidence type="ECO:0000313" key="2">
    <source>
        <dbReference type="Proteomes" id="UP000499080"/>
    </source>
</evidence>
<name>A0A4Y2PD82_ARAVE</name>
<sequence length="121" mass="13296">MAMLLNAADFRQSALSGGQPYSVVYMDALAFEQKQLLLSVSGNADLHLYDAGRNANVLSVRRSQQTIVPTETGRKTCHENVAFLRMPRLRLYYAKGLNGAQSKLTIIAETLGKYCVAGLED</sequence>
<dbReference type="EMBL" id="BGPR01010966">
    <property type="protein sequence ID" value="GBN48923.1"/>
    <property type="molecule type" value="Genomic_DNA"/>
</dbReference>
<gene>
    <name evidence="1" type="ORF">AVEN_88645_1</name>
</gene>
<comment type="caution">
    <text evidence="1">The sequence shown here is derived from an EMBL/GenBank/DDBJ whole genome shotgun (WGS) entry which is preliminary data.</text>
</comment>
<reference evidence="1 2" key="1">
    <citation type="journal article" date="2019" name="Sci. Rep.">
        <title>Orb-weaving spider Araneus ventricosus genome elucidates the spidroin gene catalogue.</title>
        <authorList>
            <person name="Kono N."/>
            <person name="Nakamura H."/>
            <person name="Ohtoshi R."/>
            <person name="Moran D.A.P."/>
            <person name="Shinohara A."/>
            <person name="Yoshida Y."/>
            <person name="Fujiwara M."/>
            <person name="Mori M."/>
            <person name="Tomita M."/>
            <person name="Arakawa K."/>
        </authorList>
    </citation>
    <scope>NUCLEOTIDE SEQUENCE [LARGE SCALE GENOMIC DNA]</scope>
</reference>
<protein>
    <submittedName>
        <fullName evidence="1">Uncharacterized protein</fullName>
    </submittedName>
</protein>
<dbReference type="AlphaFoldDB" id="A0A4Y2PD82"/>
<evidence type="ECO:0000313" key="1">
    <source>
        <dbReference type="EMBL" id="GBN48923.1"/>
    </source>
</evidence>
<dbReference type="Proteomes" id="UP000499080">
    <property type="component" value="Unassembled WGS sequence"/>
</dbReference>
<organism evidence="1 2">
    <name type="scientific">Araneus ventricosus</name>
    <name type="common">Orbweaver spider</name>
    <name type="synonym">Epeira ventricosa</name>
    <dbReference type="NCBI Taxonomy" id="182803"/>
    <lineage>
        <taxon>Eukaryota</taxon>
        <taxon>Metazoa</taxon>
        <taxon>Ecdysozoa</taxon>
        <taxon>Arthropoda</taxon>
        <taxon>Chelicerata</taxon>
        <taxon>Arachnida</taxon>
        <taxon>Araneae</taxon>
        <taxon>Araneomorphae</taxon>
        <taxon>Entelegynae</taxon>
        <taxon>Araneoidea</taxon>
        <taxon>Araneidae</taxon>
        <taxon>Araneus</taxon>
    </lineage>
</organism>